<dbReference type="CDD" id="cd17536">
    <property type="entry name" value="REC_YesN-like"/>
    <property type="match status" value="1"/>
</dbReference>
<dbReference type="GO" id="GO:0043565">
    <property type="term" value="F:sequence-specific DNA binding"/>
    <property type="evidence" value="ECO:0007669"/>
    <property type="project" value="InterPro"/>
</dbReference>
<dbReference type="InterPro" id="IPR051552">
    <property type="entry name" value="HptR"/>
</dbReference>
<keyword evidence="6" id="KW-0238">DNA-binding</keyword>
<dbReference type="SUPFAM" id="SSF46689">
    <property type="entry name" value="Homeodomain-like"/>
    <property type="match status" value="1"/>
</dbReference>
<evidence type="ECO:0000256" key="2">
    <source>
        <dbReference type="ARBA" id="ARBA00022490"/>
    </source>
</evidence>
<evidence type="ECO:0000256" key="1">
    <source>
        <dbReference type="ARBA" id="ARBA00004496"/>
    </source>
</evidence>
<gene>
    <name evidence="11" type="ORF">AF331_19455</name>
</gene>
<keyword evidence="5" id="KW-0805">Transcription regulation</keyword>
<evidence type="ECO:0000256" key="7">
    <source>
        <dbReference type="ARBA" id="ARBA00023163"/>
    </source>
</evidence>
<dbReference type="PROSITE" id="PS50110">
    <property type="entry name" value="RESPONSE_REGULATORY"/>
    <property type="match status" value="1"/>
</dbReference>
<evidence type="ECO:0000256" key="8">
    <source>
        <dbReference type="PROSITE-ProRule" id="PRU00169"/>
    </source>
</evidence>
<dbReference type="EMBL" id="LGUE01000008">
    <property type="protein sequence ID" value="KON83017.1"/>
    <property type="molecule type" value="Genomic_DNA"/>
</dbReference>
<dbReference type="GO" id="GO:0003700">
    <property type="term" value="F:DNA-binding transcription factor activity"/>
    <property type="evidence" value="ECO:0007669"/>
    <property type="project" value="InterPro"/>
</dbReference>
<dbReference type="InterPro" id="IPR011006">
    <property type="entry name" value="CheY-like_superfamily"/>
</dbReference>
<dbReference type="GO" id="GO:0000160">
    <property type="term" value="P:phosphorelay signal transduction system"/>
    <property type="evidence" value="ECO:0007669"/>
    <property type="project" value="UniProtKB-KW"/>
</dbReference>
<dbReference type="PATRIC" id="fig|189381.12.peg.3408"/>
<feature type="domain" description="HTH araC/xylS-type" evidence="9">
    <location>
        <begin position="412"/>
        <end position="514"/>
    </location>
</feature>
<dbReference type="Pfam" id="PF17853">
    <property type="entry name" value="GGDEF_2"/>
    <property type="match status" value="1"/>
</dbReference>
<organism evidence="11 12">
    <name type="scientific">Rossellomorea marisflavi</name>
    <dbReference type="NCBI Taxonomy" id="189381"/>
    <lineage>
        <taxon>Bacteria</taxon>
        <taxon>Bacillati</taxon>
        <taxon>Bacillota</taxon>
        <taxon>Bacilli</taxon>
        <taxon>Bacillales</taxon>
        <taxon>Bacillaceae</taxon>
        <taxon>Rossellomorea</taxon>
    </lineage>
</organism>
<dbReference type="Pfam" id="PF12833">
    <property type="entry name" value="HTH_18"/>
    <property type="match status" value="1"/>
</dbReference>
<keyword evidence="4" id="KW-0902">Two-component regulatory system</keyword>
<dbReference type="Proteomes" id="UP000037405">
    <property type="component" value="Unassembled WGS sequence"/>
</dbReference>
<dbReference type="AlphaFoldDB" id="A0A0M0G0B3"/>
<evidence type="ECO:0000313" key="11">
    <source>
        <dbReference type="EMBL" id="KON83017.1"/>
    </source>
</evidence>
<keyword evidence="12" id="KW-1185">Reference proteome</keyword>
<dbReference type="PANTHER" id="PTHR42713">
    <property type="entry name" value="HISTIDINE KINASE-RELATED"/>
    <property type="match status" value="1"/>
</dbReference>
<evidence type="ECO:0000256" key="3">
    <source>
        <dbReference type="ARBA" id="ARBA00022553"/>
    </source>
</evidence>
<evidence type="ECO:0000313" key="12">
    <source>
        <dbReference type="Proteomes" id="UP000037405"/>
    </source>
</evidence>
<dbReference type="InterPro" id="IPR041522">
    <property type="entry name" value="CdaR_GGDEF"/>
</dbReference>
<comment type="caution">
    <text evidence="11">The sequence shown here is derived from an EMBL/GenBank/DDBJ whole genome shotgun (WGS) entry which is preliminary data.</text>
</comment>
<dbReference type="Pfam" id="PF00072">
    <property type="entry name" value="Response_reg"/>
    <property type="match status" value="1"/>
</dbReference>
<dbReference type="RefSeq" id="WP_053429651.1">
    <property type="nucleotide sequence ID" value="NZ_JAMQJB010000019.1"/>
</dbReference>
<accession>A0A0M0G0B3</accession>
<evidence type="ECO:0000259" key="10">
    <source>
        <dbReference type="PROSITE" id="PS50110"/>
    </source>
</evidence>
<keyword evidence="2" id="KW-0963">Cytoplasm</keyword>
<dbReference type="STRING" id="189381.GCA_900166615_00330"/>
<evidence type="ECO:0000259" key="9">
    <source>
        <dbReference type="PROSITE" id="PS01124"/>
    </source>
</evidence>
<dbReference type="PANTHER" id="PTHR42713:SF3">
    <property type="entry name" value="TRANSCRIPTIONAL REGULATORY PROTEIN HPTR"/>
    <property type="match status" value="1"/>
</dbReference>
<dbReference type="Gene3D" id="1.10.10.60">
    <property type="entry name" value="Homeodomain-like"/>
    <property type="match status" value="2"/>
</dbReference>
<feature type="domain" description="Response regulatory" evidence="10">
    <location>
        <begin position="3"/>
        <end position="120"/>
    </location>
</feature>
<proteinExistence type="predicted"/>
<sequence length="517" mass="60413">MYSVLIADDELNILEGIAALVRWGECGTELTYKAHNGVMAYEWIRENPVDIVITDIKMPGMNGVELIQKVHAIYPHIRFIVLSGYDEFEYAKGVMEYNVKHYLLKPSNEEKIEEAIKQIVEGLDEEKQKQEVYQEIQQSLHRVLPIAKEQFLKDYLTGKTYWPEDWEHYGKLFDLREETYRILVFHLDDDHDIDERFVLKEALTNELLKHHPIILSTITGERILLLIEGEAAGERELIEHIKEFRKEYSTYYRKTFTTALSEPSTPEGLKEAYGETISCLSQSFYLGNNSILTTRDVRDEAVSNDTLLFDHDEFLYMLKSGNVEEAECHLRHFFIEIDEKRYPVNVLKSHCIELFMLMIRQSQRMDDLLKDVMIVSNLDSFEELRSFIENAARDIAGERFQRNKVSQSSIIQRMMDYVDEHLSDPDLSLSQVANDVLYMNSDYIGKLFKKEKGEKFSNYLLDKRIQKAVDLMERSGEIKVFEVAEAVGFGNNPRYFGQVFKKYVGVTPKEYLNKEQV</sequence>
<name>A0A0M0G0B3_9BACI</name>
<protein>
    <submittedName>
        <fullName evidence="11">Uncharacterized protein</fullName>
    </submittedName>
</protein>
<reference evidence="12" key="1">
    <citation type="submission" date="2015-07" db="EMBL/GenBank/DDBJ databases">
        <title>Fjat-14235 jcm11544.</title>
        <authorList>
            <person name="Liu B."/>
            <person name="Wang J."/>
            <person name="Zhu Y."/>
            <person name="Liu G."/>
            <person name="Chen Q."/>
            <person name="Chen Z."/>
            <person name="Lan J."/>
            <person name="Che J."/>
            <person name="Ge C."/>
            <person name="Shi H."/>
            <person name="Pan Z."/>
            <person name="Liu X."/>
        </authorList>
    </citation>
    <scope>NUCLEOTIDE SEQUENCE [LARGE SCALE GENOMIC DNA]</scope>
    <source>
        <strain evidence="12">JCM 11544</strain>
    </source>
</reference>
<dbReference type="SMART" id="SM00342">
    <property type="entry name" value="HTH_ARAC"/>
    <property type="match status" value="1"/>
</dbReference>
<dbReference type="SUPFAM" id="SSF52172">
    <property type="entry name" value="CheY-like"/>
    <property type="match status" value="1"/>
</dbReference>
<feature type="modified residue" description="4-aspartylphosphate" evidence="8">
    <location>
        <position position="55"/>
    </location>
</feature>
<dbReference type="Gene3D" id="3.40.50.2300">
    <property type="match status" value="1"/>
</dbReference>
<dbReference type="OrthoDB" id="9794370at2"/>
<dbReference type="PROSITE" id="PS01124">
    <property type="entry name" value="HTH_ARAC_FAMILY_2"/>
    <property type="match status" value="1"/>
</dbReference>
<keyword evidence="3 8" id="KW-0597">Phosphoprotein</keyword>
<dbReference type="SMART" id="SM00448">
    <property type="entry name" value="REC"/>
    <property type="match status" value="1"/>
</dbReference>
<evidence type="ECO:0000256" key="5">
    <source>
        <dbReference type="ARBA" id="ARBA00023015"/>
    </source>
</evidence>
<keyword evidence="7" id="KW-0804">Transcription</keyword>
<dbReference type="InterPro" id="IPR001789">
    <property type="entry name" value="Sig_transdc_resp-reg_receiver"/>
</dbReference>
<evidence type="ECO:0000256" key="4">
    <source>
        <dbReference type="ARBA" id="ARBA00023012"/>
    </source>
</evidence>
<dbReference type="InterPro" id="IPR018060">
    <property type="entry name" value="HTH_AraC"/>
</dbReference>
<comment type="subcellular location">
    <subcellularLocation>
        <location evidence="1">Cytoplasm</location>
    </subcellularLocation>
</comment>
<dbReference type="GO" id="GO:0005737">
    <property type="term" value="C:cytoplasm"/>
    <property type="evidence" value="ECO:0007669"/>
    <property type="project" value="UniProtKB-SubCell"/>
</dbReference>
<dbReference type="InterPro" id="IPR009057">
    <property type="entry name" value="Homeodomain-like_sf"/>
</dbReference>
<evidence type="ECO:0000256" key="6">
    <source>
        <dbReference type="ARBA" id="ARBA00023125"/>
    </source>
</evidence>